<name>A0A848HMY7_9BURK</name>
<evidence type="ECO:0000313" key="1">
    <source>
        <dbReference type="EMBL" id="NML62612.1"/>
    </source>
</evidence>
<evidence type="ECO:0000313" key="2">
    <source>
        <dbReference type="Proteomes" id="UP000583752"/>
    </source>
</evidence>
<keyword evidence="2" id="KW-1185">Reference proteome</keyword>
<sequence length="128" mass="14053">MSETVKRPGRRDVAAIAGSPAEVRSWLSGLDAEHVVAFALPYGAGRQAESIFETLSSLPPFMHEVLRKRHRQTREGAIFTIRHNGVDYYPSFGLDPGDGYRPLETLAAIMRVLGTTKDGWGWPTGSSP</sequence>
<dbReference type="Proteomes" id="UP000583752">
    <property type="component" value="Unassembled WGS sequence"/>
</dbReference>
<organism evidence="1 2">
    <name type="scientific">Massilia polaris</name>
    <dbReference type="NCBI Taxonomy" id="2728846"/>
    <lineage>
        <taxon>Bacteria</taxon>
        <taxon>Pseudomonadati</taxon>
        <taxon>Pseudomonadota</taxon>
        <taxon>Betaproteobacteria</taxon>
        <taxon>Burkholderiales</taxon>
        <taxon>Oxalobacteraceae</taxon>
        <taxon>Telluria group</taxon>
        <taxon>Massilia</taxon>
    </lineage>
</organism>
<accession>A0A848HMY7</accession>
<protein>
    <submittedName>
        <fullName evidence="1">Uncharacterized protein</fullName>
    </submittedName>
</protein>
<dbReference type="AlphaFoldDB" id="A0A848HMY7"/>
<reference evidence="1 2" key="1">
    <citation type="submission" date="2020-04" db="EMBL/GenBank/DDBJ databases">
        <title>Massilia sp. RP-1-19 isolated from soil.</title>
        <authorList>
            <person name="Dahal R.H."/>
        </authorList>
    </citation>
    <scope>NUCLEOTIDE SEQUENCE [LARGE SCALE GENOMIC DNA]</scope>
    <source>
        <strain evidence="1 2">RP-1-19</strain>
    </source>
</reference>
<gene>
    <name evidence="1" type="ORF">HHL21_16320</name>
</gene>
<dbReference type="RefSeq" id="WP_169467748.1">
    <property type="nucleotide sequence ID" value="NZ_JABBGG010000009.1"/>
</dbReference>
<proteinExistence type="predicted"/>
<comment type="caution">
    <text evidence="1">The sequence shown here is derived from an EMBL/GenBank/DDBJ whole genome shotgun (WGS) entry which is preliminary data.</text>
</comment>
<dbReference type="EMBL" id="JABBGG010000009">
    <property type="protein sequence ID" value="NML62612.1"/>
    <property type="molecule type" value="Genomic_DNA"/>
</dbReference>